<comment type="caution">
    <text evidence="1">The sequence shown here is derived from an EMBL/GenBank/DDBJ whole genome shotgun (WGS) entry which is preliminary data.</text>
</comment>
<name>A0A426Z2N2_ENSVE</name>
<dbReference type="EMBL" id="AMZH03008789">
    <property type="protein sequence ID" value="RRT58228.1"/>
    <property type="molecule type" value="Genomic_DNA"/>
</dbReference>
<gene>
    <name evidence="1" type="ORF">B296_00041319</name>
</gene>
<evidence type="ECO:0000313" key="1">
    <source>
        <dbReference type="EMBL" id="RRT58228.1"/>
    </source>
</evidence>
<evidence type="ECO:0000313" key="2">
    <source>
        <dbReference type="Proteomes" id="UP000287651"/>
    </source>
</evidence>
<dbReference type="AlphaFoldDB" id="A0A426Z2N2"/>
<protein>
    <submittedName>
        <fullName evidence="1">Uncharacterized protein</fullName>
    </submittedName>
</protein>
<reference evidence="1 2" key="1">
    <citation type="journal article" date="2014" name="Agronomy (Basel)">
        <title>A Draft Genome Sequence for Ensete ventricosum, the Drought-Tolerant Tree Against Hunger.</title>
        <authorList>
            <person name="Harrison J."/>
            <person name="Moore K.A."/>
            <person name="Paszkiewicz K."/>
            <person name="Jones T."/>
            <person name="Grant M."/>
            <person name="Ambacheew D."/>
            <person name="Muzemil S."/>
            <person name="Studholme D.J."/>
        </authorList>
    </citation>
    <scope>NUCLEOTIDE SEQUENCE [LARGE SCALE GENOMIC DNA]</scope>
</reference>
<dbReference type="Proteomes" id="UP000287651">
    <property type="component" value="Unassembled WGS sequence"/>
</dbReference>
<sequence>MYDEVASNNQLRENLDLLEEKRAEAHLRILAYKKAVAKLYNRKDKLATNRKDLYRIIDVIREETYSHRTFINFYSNMKPS</sequence>
<organism evidence="1 2">
    <name type="scientific">Ensete ventricosum</name>
    <name type="common">Abyssinian banana</name>
    <name type="synonym">Musa ensete</name>
    <dbReference type="NCBI Taxonomy" id="4639"/>
    <lineage>
        <taxon>Eukaryota</taxon>
        <taxon>Viridiplantae</taxon>
        <taxon>Streptophyta</taxon>
        <taxon>Embryophyta</taxon>
        <taxon>Tracheophyta</taxon>
        <taxon>Spermatophyta</taxon>
        <taxon>Magnoliopsida</taxon>
        <taxon>Liliopsida</taxon>
        <taxon>Zingiberales</taxon>
        <taxon>Musaceae</taxon>
        <taxon>Ensete</taxon>
    </lineage>
</organism>
<proteinExistence type="predicted"/>
<accession>A0A426Z2N2</accession>